<comment type="similarity">
    <text evidence="2">Belongs to the peptidase S26 family.</text>
</comment>
<dbReference type="Proteomes" id="UP001596160">
    <property type="component" value="Unassembled WGS sequence"/>
</dbReference>
<dbReference type="InterPro" id="IPR000223">
    <property type="entry name" value="Pept_S26A_signal_pept_1"/>
</dbReference>
<dbReference type="EMBL" id="JBHSKP010000008">
    <property type="protein sequence ID" value="MFC5153053.1"/>
    <property type="molecule type" value="Genomic_DNA"/>
</dbReference>
<evidence type="ECO:0000313" key="4">
    <source>
        <dbReference type="EMBL" id="MFC5153053.1"/>
    </source>
</evidence>
<dbReference type="InterPro" id="IPR036286">
    <property type="entry name" value="LexA/Signal_pep-like_sf"/>
</dbReference>
<dbReference type="InterPro" id="IPR019533">
    <property type="entry name" value="Peptidase_S26"/>
</dbReference>
<feature type="domain" description="Peptidase S26" evidence="3">
    <location>
        <begin position="110"/>
        <end position="146"/>
    </location>
</feature>
<dbReference type="Pfam" id="PF10502">
    <property type="entry name" value="Peptidase_S26"/>
    <property type="match status" value="2"/>
</dbReference>
<dbReference type="PANTHER" id="PTHR43390">
    <property type="entry name" value="SIGNAL PEPTIDASE I"/>
    <property type="match status" value="1"/>
</dbReference>
<organism evidence="4 5">
    <name type="scientific">Streptomyces amakusaensis</name>
    <dbReference type="NCBI Taxonomy" id="67271"/>
    <lineage>
        <taxon>Bacteria</taxon>
        <taxon>Bacillati</taxon>
        <taxon>Actinomycetota</taxon>
        <taxon>Actinomycetes</taxon>
        <taxon>Kitasatosporales</taxon>
        <taxon>Streptomycetaceae</taxon>
        <taxon>Streptomyces</taxon>
    </lineage>
</organism>
<dbReference type="SUPFAM" id="SSF51306">
    <property type="entry name" value="LexA/Signal peptidase"/>
    <property type="match status" value="1"/>
</dbReference>
<feature type="domain" description="Peptidase S26" evidence="3">
    <location>
        <begin position="18"/>
        <end position="98"/>
    </location>
</feature>
<dbReference type="CDD" id="cd06530">
    <property type="entry name" value="S26_SPase_I"/>
    <property type="match status" value="1"/>
</dbReference>
<comment type="subcellular location">
    <subcellularLocation>
        <location evidence="1">Cell membrane</location>
        <topology evidence="1">Single-pass type II membrane protein</topology>
    </subcellularLocation>
</comment>
<dbReference type="PRINTS" id="PR00727">
    <property type="entry name" value="LEADERPTASE"/>
</dbReference>
<evidence type="ECO:0000256" key="2">
    <source>
        <dbReference type="ARBA" id="ARBA00009370"/>
    </source>
</evidence>
<gene>
    <name evidence="4" type="ORF">ACFPRH_15045</name>
</gene>
<evidence type="ECO:0000256" key="1">
    <source>
        <dbReference type="ARBA" id="ARBA00004401"/>
    </source>
</evidence>
<name>A0ABW0AH13_9ACTN</name>
<sequence>MTAVGAAGLRLLYAALTRGLVAVTVRGASMEPSYHDADRVLVRRGLAPAPGEVVVVERPTAGAGWRLPPVPRHGRAAEVAARQWLIKRVAAAPGDPVPRDRVPALAAVPEQRVPLGSLVLLGDNREVSFDSRRVGYFPAERVLGTVLRRLPSG</sequence>
<accession>A0ABW0AH13</accession>
<keyword evidence="5" id="KW-1185">Reference proteome</keyword>
<evidence type="ECO:0000259" key="3">
    <source>
        <dbReference type="Pfam" id="PF10502"/>
    </source>
</evidence>
<proteinExistence type="inferred from homology"/>
<evidence type="ECO:0000313" key="5">
    <source>
        <dbReference type="Proteomes" id="UP001596160"/>
    </source>
</evidence>
<reference evidence="5" key="1">
    <citation type="journal article" date="2019" name="Int. J. Syst. Evol. Microbiol.">
        <title>The Global Catalogue of Microorganisms (GCM) 10K type strain sequencing project: providing services to taxonomists for standard genome sequencing and annotation.</title>
        <authorList>
            <consortium name="The Broad Institute Genomics Platform"/>
            <consortium name="The Broad Institute Genome Sequencing Center for Infectious Disease"/>
            <person name="Wu L."/>
            <person name="Ma J."/>
        </authorList>
    </citation>
    <scope>NUCLEOTIDE SEQUENCE [LARGE SCALE GENOMIC DNA]</scope>
    <source>
        <strain evidence="5">PCU 266</strain>
    </source>
</reference>
<dbReference type="PANTHER" id="PTHR43390:SF1">
    <property type="entry name" value="CHLOROPLAST PROCESSING PEPTIDASE"/>
    <property type="match status" value="1"/>
</dbReference>
<dbReference type="Gene3D" id="2.10.109.10">
    <property type="entry name" value="Umud Fragment, subunit A"/>
    <property type="match status" value="1"/>
</dbReference>
<dbReference type="RefSeq" id="WP_344474204.1">
    <property type="nucleotide sequence ID" value="NZ_BAAASB010000004.1"/>
</dbReference>
<protein>
    <submittedName>
        <fullName evidence="4">S26 family signal peptidase</fullName>
    </submittedName>
</protein>
<comment type="caution">
    <text evidence="4">The sequence shown here is derived from an EMBL/GenBank/DDBJ whole genome shotgun (WGS) entry which is preliminary data.</text>
</comment>